<dbReference type="AlphaFoldDB" id="N0BER2"/>
<reference evidence="3 4" key="1">
    <citation type="journal article" date="2013" name="Genome Announc.">
        <title>Complete Genome Sequence of the Thermophilic and Facultatively Chemolithoautotrophic Sulfate Reducer Archaeoglobus sulfaticallidus Strain PM70-1T.</title>
        <authorList>
            <person name="Stokke R."/>
            <person name="Hocking W.P."/>
            <person name="Steinsbu B.O."/>
            <person name="Steen I.H."/>
        </authorList>
    </citation>
    <scope>NUCLEOTIDE SEQUENCE [LARGE SCALE GENOMIC DNA]</scope>
    <source>
        <strain evidence="3">PM70-1</strain>
    </source>
</reference>
<evidence type="ECO:0000259" key="2">
    <source>
        <dbReference type="PROSITE" id="PS50110"/>
    </source>
</evidence>
<evidence type="ECO:0000256" key="1">
    <source>
        <dbReference type="PROSITE-ProRule" id="PRU00169"/>
    </source>
</evidence>
<evidence type="ECO:0000313" key="4">
    <source>
        <dbReference type="Proteomes" id="UP000013307"/>
    </source>
</evidence>
<proteinExistence type="predicted"/>
<dbReference type="InterPro" id="IPR001789">
    <property type="entry name" value="Sig_transdc_resp-reg_receiver"/>
</dbReference>
<dbReference type="GO" id="GO:0000160">
    <property type="term" value="P:phosphorelay signal transduction system"/>
    <property type="evidence" value="ECO:0007669"/>
    <property type="project" value="InterPro"/>
</dbReference>
<dbReference type="PANTHER" id="PTHR44520">
    <property type="entry name" value="RESPONSE REGULATOR RCP1-RELATED"/>
    <property type="match status" value="1"/>
</dbReference>
<comment type="caution">
    <text evidence="1">Lacks conserved residue(s) required for the propagation of feature annotation.</text>
</comment>
<dbReference type="SUPFAM" id="SSF52172">
    <property type="entry name" value="CheY-like"/>
    <property type="match status" value="1"/>
</dbReference>
<name>N0BER2_9EURY</name>
<dbReference type="Proteomes" id="UP000013307">
    <property type="component" value="Chromosome"/>
</dbReference>
<dbReference type="KEGG" id="ast:Asulf_00749"/>
<dbReference type="InterPro" id="IPR052893">
    <property type="entry name" value="TCS_response_regulator"/>
</dbReference>
<dbReference type="EMBL" id="CP005290">
    <property type="protein sequence ID" value="AGK60762.1"/>
    <property type="molecule type" value="Genomic_DNA"/>
</dbReference>
<dbReference type="STRING" id="387631.Asulf_00749"/>
<accession>N0BER2</accession>
<organism evidence="3 4">
    <name type="scientific">Archaeoglobus sulfaticallidus PM70-1</name>
    <dbReference type="NCBI Taxonomy" id="387631"/>
    <lineage>
        <taxon>Archaea</taxon>
        <taxon>Methanobacteriati</taxon>
        <taxon>Methanobacteriota</taxon>
        <taxon>Archaeoglobi</taxon>
        <taxon>Archaeoglobales</taxon>
        <taxon>Archaeoglobaceae</taxon>
        <taxon>Archaeoglobus</taxon>
    </lineage>
</organism>
<feature type="domain" description="Response regulatory" evidence="2">
    <location>
        <begin position="4"/>
        <end position="76"/>
    </location>
</feature>
<sequence length="76" mass="8930">MNRLLMLVEDDENDIFLIESSEKVGGGLLTVTRDRDEAIQYLSREERYANRERFPIPDMILLNLKMPRKSGFEVLE</sequence>
<dbReference type="InterPro" id="IPR011006">
    <property type="entry name" value="CheY-like_superfamily"/>
</dbReference>
<protein>
    <recommendedName>
        <fullName evidence="2">Response regulatory domain-containing protein</fullName>
    </recommendedName>
</protein>
<gene>
    <name evidence="3" type="ORF">Asulf_00749</name>
</gene>
<dbReference type="eggNOG" id="arCOG02589">
    <property type="taxonomic scope" value="Archaea"/>
</dbReference>
<keyword evidence="4" id="KW-1185">Reference proteome</keyword>
<evidence type="ECO:0000313" key="3">
    <source>
        <dbReference type="EMBL" id="AGK60762.1"/>
    </source>
</evidence>
<dbReference type="PANTHER" id="PTHR44520:SF1">
    <property type="entry name" value="TWO-COMPONENT SYSTEM REGULATORY PROTEIN"/>
    <property type="match status" value="1"/>
</dbReference>
<dbReference type="PROSITE" id="PS50110">
    <property type="entry name" value="RESPONSE_REGULATORY"/>
    <property type="match status" value="1"/>
</dbReference>
<dbReference type="HOGENOM" id="CLU_2645674_0_0_2"/>
<dbReference type="Gene3D" id="3.40.50.2300">
    <property type="match status" value="1"/>
</dbReference>